<dbReference type="InterPro" id="IPR033431">
    <property type="entry name" value="DUF5126"/>
</dbReference>
<protein>
    <submittedName>
        <fullName evidence="4">DUF4959 domain-containing protein</fullName>
    </submittedName>
</protein>
<dbReference type="OrthoDB" id="626236at2"/>
<dbReference type="InterPro" id="IPR032527">
    <property type="entry name" value="DUF4959"/>
</dbReference>
<organism evidence="4 5">
    <name type="scientific">Maribellus luteus</name>
    <dbReference type="NCBI Taxonomy" id="2305463"/>
    <lineage>
        <taxon>Bacteria</taxon>
        <taxon>Pseudomonadati</taxon>
        <taxon>Bacteroidota</taxon>
        <taxon>Bacteroidia</taxon>
        <taxon>Marinilabiliales</taxon>
        <taxon>Prolixibacteraceae</taxon>
        <taxon>Maribellus</taxon>
    </lineage>
</organism>
<dbReference type="InterPro" id="IPR032164">
    <property type="entry name" value="DUF5000"/>
</dbReference>
<dbReference type="Pfam" id="PF16391">
    <property type="entry name" value="DUF5000"/>
    <property type="match status" value="1"/>
</dbReference>
<dbReference type="Proteomes" id="UP000265926">
    <property type="component" value="Unassembled WGS sequence"/>
</dbReference>
<feature type="domain" description="DUF4959" evidence="1">
    <location>
        <begin position="18"/>
        <end position="121"/>
    </location>
</feature>
<dbReference type="EMBL" id="QWGR01000014">
    <property type="protein sequence ID" value="RIJ46495.1"/>
    <property type="molecule type" value="Genomic_DNA"/>
</dbReference>
<dbReference type="Gene3D" id="2.60.120.260">
    <property type="entry name" value="Galactose-binding domain-like"/>
    <property type="match status" value="1"/>
</dbReference>
<feature type="domain" description="DUF5126" evidence="3">
    <location>
        <begin position="123"/>
        <end position="224"/>
    </location>
</feature>
<dbReference type="InterPro" id="IPR008979">
    <property type="entry name" value="Galactose-bd-like_sf"/>
</dbReference>
<keyword evidence="5" id="KW-1185">Reference proteome</keyword>
<feature type="domain" description="DUF5000" evidence="2">
    <location>
        <begin position="249"/>
        <end position="390"/>
    </location>
</feature>
<sequence length="394" mass="43871">MMKSKIFILLFAICFIWSCEEEERGQYPLDSIPPKQIANPQVENIAGGAIISYAIPDDDDLLYIKVTYQLDNGTIMEQKASAYTNRIRIEGLGQSKSQTVSLVCGDRSKNESQPVEVEIHPKEAPIFGILESVNIANDFGGVFITWDNPTNADVVLSIASWNTTEAKYEEIENFYTNAGTGKGNIRGLNAEEIILAVYLRDKWGNHTDTISGTYLPLFEEELDKARFARWNPPGIAYANYGYWEIENMWDGQGALISPGFMGSTSVTLPTSFTFDMGQLAKLSRLKLYQRCNASQTYTAGNLRHFKVYGSDHPGVSDDLSTWVLLGEFDSYKPSGLPLGQITDEDQAFAVAGEDFNMPIGTPAVRYLRFDVLKTWGGANNFVIMEIDAFGNIMN</sequence>
<dbReference type="Pfam" id="PF17166">
    <property type="entry name" value="DUF5126"/>
    <property type="match status" value="1"/>
</dbReference>
<evidence type="ECO:0000313" key="4">
    <source>
        <dbReference type="EMBL" id="RIJ46495.1"/>
    </source>
</evidence>
<gene>
    <name evidence="4" type="ORF">D1614_18995</name>
</gene>
<name>A0A399SWH6_9BACT</name>
<reference evidence="4 5" key="1">
    <citation type="submission" date="2018-08" db="EMBL/GenBank/DDBJ databases">
        <title>Pallidiluteibacterium maritimus gen. nov., sp. nov., isolated from coastal sediment.</title>
        <authorList>
            <person name="Zhou L.Y."/>
        </authorList>
    </citation>
    <scope>NUCLEOTIDE SEQUENCE [LARGE SCALE GENOMIC DNA]</scope>
    <source>
        <strain evidence="4 5">XSD2</strain>
    </source>
</reference>
<accession>A0A399SWH6</accession>
<comment type="caution">
    <text evidence="4">The sequence shown here is derived from an EMBL/GenBank/DDBJ whole genome shotgun (WGS) entry which is preliminary data.</text>
</comment>
<evidence type="ECO:0000313" key="5">
    <source>
        <dbReference type="Proteomes" id="UP000265926"/>
    </source>
</evidence>
<proteinExistence type="predicted"/>
<dbReference type="SUPFAM" id="SSF49785">
    <property type="entry name" value="Galactose-binding domain-like"/>
    <property type="match status" value="1"/>
</dbReference>
<evidence type="ECO:0000259" key="3">
    <source>
        <dbReference type="Pfam" id="PF17166"/>
    </source>
</evidence>
<evidence type="ECO:0000259" key="2">
    <source>
        <dbReference type="Pfam" id="PF16391"/>
    </source>
</evidence>
<evidence type="ECO:0000259" key="1">
    <source>
        <dbReference type="Pfam" id="PF16323"/>
    </source>
</evidence>
<dbReference type="Pfam" id="PF16323">
    <property type="entry name" value="DUF4959"/>
    <property type="match status" value="1"/>
</dbReference>
<dbReference type="AlphaFoldDB" id="A0A399SWH6"/>